<evidence type="ECO:0000259" key="7">
    <source>
        <dbReference type="Pfam" id="PF00728"/>
    </source>
</evidence>
<feature type="domain" description="Glycoside hydrolase family 20 catalytic" evidence="7">
    <location>
        <begin position="129"/>
        <end position="472"/>
    </location>
</feature>
<comment type="similarity">
    <text evidence="2">Belongs to the glycosyl hydrolase 20 family.</text>
</comment>
<name>A0A939JJM2_9ACTN</name>
<keyword evidence="4" id="KW-0378">Hydrolase</keyword>
<dbReference type="EC" id="3.2.1.52" evidence="3"/>
<dbReference type="GO" id="GO:0016020">
    <property type="term" value="C:membrane"/>
    <property type="evidence" value="ECO:0007669"/>
    <property type="project" value="TreeGrafter"/>
</dbReference>
<dbReference type="GO" id="GO:0005975">
    <property type="term" value="P:carbohydrate metabolic process"/>
    <property type="evidence" value="ECO:0007669"/>
    <property type="project" value="InterPro"/>
</dbReference>
<accession>A0A939JJM2</accession>
<evidence type="ECO:0000256" key="5">
    <source>
        <dbReference type="ARBA" id="ARBA00023295"/>
    </source>
</evidence>
<dbReference type="Proteomes" id="UP000664167">
    <property type="component" value="Unassembled WGS sequence"/>
</dbReference>
<dbReference type="InterPro" id="IPR015883">
    <property type="entry name" value="Glyco_hydro_20_cat"/>
</dbReference>
<comment type="catalytic activity">
    <reaction evidence="1">
        <text>Hydrolysis of terminal non-reducing N-acetyl-D-hexosamine residues in N-acetyl-beta-D-hexosaminides.</text>
        <dbReference type="EC" id="3.2.1.52"/>
    </reaction>
</comment>
<reference evidence="9" key="1">
    <citation type="submission" date="2021-03" db="EMBL/GenBank/DDBJ databases">
        <title>Streptomyces poriferae sp. nov., a novel marine sponge-derived Actinobacteria species with anti-MRSA activity.</title>
        <authorList>
            <person name="Sandoval-Powers M."/>
            <person name="Kralova S."/>
            <person name="Nguyen G.-S."/>
            <person name="Fawwal D."/>
            <person name="Degnes K."/>
            <person name="Klinkenberg G."/>
            <person name="Sletta H."/>
            <person name="Wentzel A."/>
            <person name="Liles M.R."/>
        </authorList>
    </citation>
    <scope>NUCLEOTIDE SEQUENCE</scope>
    <source>
        <strain evidence="9">DSM 41794</strain>
    </source>
</reference>
<dbReference type="CDD" id="cd06563">
    <property type="entry name" value="GH20_chitobiase-like"/>
    <property type="match status" value="1"/>
</dbReference>
<dbReference type="InterPro" id="IPR015882">
    <property type="entry name" value="HEX_bac_N"/>
</dbReference>
<dbReference type="GO" id="GO:0030203">
    <property type="term" value="P:glycosaminoglycan metabolic process"/>
    <property type="evidence" value="ECO:0007669"/>
    <property type="project" value="TreeGrafter"/>
</dbReference>
<proteinExistence type="inferred from homology"/>
<dbReference type="Pfam" id="PF00728">
    <property type="entry name" value="Glyco_hydro_20"/>
    <property type="match status" value="1"/>
</dbReference>
<gene>
    <name evidence="9" type="ORF">J0695_33880</name>
</gene>
<feature type="active site" description="Proton donor" evidence="6">
    <location>
        <position position="303"/>
    </location>
</feature>
<dbReference type="InterPro" id="IPR017853">
    <property type="entry name" value="GH"/>
</dbReference>
<comment type="caution">
    <text evidence="9">The sequence shown here is derived from an EMBL/GenBank/DDBJ whole genome shotgun (WGS) entry which is preliminary data.</text>
</comment>
<dbReference type="AlphaFoldDB" id="A0A939JJM2"/>
<evidence type="ECO:0000313" key="9">
    <source>
        <dbReference type="EMBL" id="MBO0516723.1"/>
    </source>
</evidence>
<evidence type="ECO:0000259" key="8">
    <source>
        <dbReference type="Pfam" id="PF02838"/>
    </source>
</evidence>
<dbReference type="PANTHER" id="PTHR22600">
    <property type="entry name" value="BETA-HEXOSAMINIDASE"/>
    <property type="match status" value="1"/>
</dbReference>
<dbReference type="SUPFAM" id="SSF55545">
    <property type="entry name" value="beta-N-acetylhexosaminidase-like domain"/>
    <property type="match status" value="1"/>
</dbReference>
<protein>
    <recommendedName>
        <fullName evidence="3">beta-N-acetylhexosaminidase</fullName>
        <ecNumber evidence="3">3.2.1.52</ecNumber>
    </recommendedName>
</protein>
<dbReference type="PRINTS" id="PR00738">
    <property type="entry name" value="GLHYDRLASE20"/>
</dbReference>
<feature type="domain" description="Beta-hexosaminidase bacterial type N-terminal" evidence="8">
    <location>
        <begin position="2"/>
        <end position="125"/>
    </location>
</feature>
<dbReference type="Pfam" id="PF02838">
    <property type="entry name" value="Glyco_hydro_20b"/>
    <property type="match status" value="1"/>
</dbReference>
<dbReference type="InterPro" id="IPR029018">
    <property type="entry name" value="Hex-like_dom2"/>
</dbReference>
<dbReference type="PANTHER" id="PTHR22600:SF57">
    <property type="entry name" value="BETA-N-ACETYLHEXOSAMINIDASE"/>
    <property type="match status" value="1"/>
</dbReference>
<dbReference type="GO" id="GO:0004563">
    <property type="term" value="F:beta-N-acetylhexosaminidase activity"/>
    <property type="evidence" value="ECO:0007669"/>
    <property type="project" value="UniProtKB-EC"/>
</dbReference>
<dbReference type="Gene3D" id="3.30.379.10">
    <property type="entry name" value="Chitobiase/beta-hexosaminidase domain 2-like"/>
    <property type="match status" value="1"/>
</dbReference>
<evidence type="ECO:0000256" key="2">
    <source>
        <dbReference type="ARBA" id="ARBA00006285"/>
    </source>
</evidence>
<sequence>MIVPRPAHFALTQGEFTLTADTPVLADPPLERAARLLRAALAPSLGAPPPDRGAGPAIRFRTDPGLGDEAYRLTVVYGGVFIEASGHAGAFYAVQTLLQLLPAQVHRTAVAAPGPLELPCATVADEPRFGWRGTLIDVARRFLPKRELLRYIDLLALHKLNVLHLHLTDDQGWRIEIKRCPRLTEVGSWRRESTVGSSKHGLLDGRPHGGFYTQDDIREIVAYAAERAITVVPEIDLPGHTQAAIAAYPELGNTGRPVEVGTAWGPAEHVLNAEDSTVEFFKGVYEEVLDLFPSRYVCVGGDECVQTEWRESPRVQERMRELGLDGEDALQSWYIRQFDTFLTERGRKLLGWDEILAGGLAEGATVMSWRGMQGAVAAAKGGNDVVACPLTDVYFDFRQSEHPDEPIPVGCATTVEDAYAFEPVPSGLTPEEAVHVLGGQAQLWTEPVDGPRGLDYLAFPRISAFAEAVWSTGERSYAEFEARLVHHLKRLDALGVEYRPLAGPHPWQTRPDARGRPRDRAAMLADVLGGPEQKSSPSGD</sequence>
<keyword evidence="5" id="KW-0326">Glycosidase</keyword>
<dbReference type="EMBL" id="JAFLRJ010000437">
    <property type="protein sequence ID" value="MBO0516723.1"/>
    <property type="molecule type" value="Genomic_DNA"/>
</dbReference>
<organism evidence="9 10">
    <name type="scientific">Streptomyces beijiangensis</name>
    <dbReference type="NCBI Taxonomy" id="163361"/>
    <lineage>
        <taxon>Bacteria</taxon>
        <taxon>Bacillati</taxon>
        <taxon>Actinomycetota</taxon>
        <taxon>Actinomycetes</taxon>
        <taxon>Kitasatosporales</taxon>
        <taxon>Streptomycetaceae</taxon>
        <taxon>Streptomyces</taxon>
    </lineage>
</organism>
<dbReference type="RefSeq" id="WP_206968602.1">
    <property type="nucleotide sequence ID" value="NZ_BAAAJJ010000013.1"/>
</dbReference>
<evidence type="ECO:0000256" key="3">
    <source>
        <dbReference type="ARBA" id="ARBA00012663"/>
    </source>
</evidence>
<dbReference type="Gene3D" id="3.20.20.80">
    <property type="entry name" value="Glycosidases"/>
    <property type="match status" value="1"/>
</dbReference>
<evidence type="ECO:0000256" key="4">
    <source>
        <dbReference type="ARBA" id="ARBA00022801"/>
    </source>
</evidence>
<evidence type="ECO:0000256" key="1">
    <source>
        <dbReference type="ARBA" id="ARBA00001231"/>
    </source>
</evidence>
<evidence type="ECO:0000256" key="6">
    <source>
        <dbReference type="PIRSR" id="PIRSR625705-1"/>
    </source>
</evidence>
<keyword evidence="10" id="KW-1185">Reference proteome</keyword>
<dbReference type="InterPro" id="IPR025705">
    <property type="entry name" value="Beta_hexosaminidase_sua/sub"/>
</dbReference>
<dbReference type="PIRSF" id="PIRSF001093">
    <property type="entry name" value="B-hxosamndse_ab_euk"/>
    <property type="match status" value="1"/>
</dbReference>
<dbReference type="SUPFAM" id="SSF51445">
    <property type="entry name" value="(Trans)glycosidases"/>
    <property type="match status" value="1"/>
</dbReference>
<evidence type="ECO:0000313" key="10">
    <source>
        <dbReference type="Proteomes" id="UP000664167"/>
    </source>
</evidence>